<protein>
    <submittedName>
        <fullName evidence="3">Uncharacterized protein</fullName>
    </submittedName>
</protein>
<reference evidence="3 4" key="1">
    <citation type="submission" date="2021-12" db="EMBL/GenBank/DDBJ databases">
        <title>Discovery of the Pendulisporaceae a myxobacterial family with distinct sporulation behavior and unique specialized metabolism.</title>
        <authorList>
            <person name="Garcia R."/>
            <person name="Popoff A."/>
            <person name="Bader C.D."/>
            <person name="Loehr J."/>
            <person name="Walesch S."/>
            <person name="Walt C."/>
            <person name="Boldt J."/>
            <person name="Bunk B."/>
            <person name="Haeckl F.J.F.P.J."/>
            <person name="Gunesch A.P."/>
            <person name="Birkelbach J."/>
            <person name="Nuebel U."/>
            <person name="Pietschmann T."/>
            <person name="Bach T."/>
            <person name="Mueller R."/>
        </authorList>
    </citation>
    <scope>NUCLEOTIDE SEQUENCE [LARGE SCALE GENOMIC DNA]</scope>
    <source>
        <strain evidence="3 4">MSr11954</strain>
    </source>
</reference>
<keyword evidence="4" id="KW-1185">Reference proteome</keyword>
<evidence type="ECO:0000256" key="2">
    <source>
        <dbReference type="SAM" id="SignalP"/>
    </source>
</evidence>
<accession>A0ABZ2LRF0</accession>
<dbReference type="Proteomes" id="UP001370348">
    <property type="component" value="Chromosome"/>
</dbReference>
<sequence length="142" mass="15029">MNRIASVPLLVTVIALCGACAGEKATAPPPTAPSEARNAELVRPGNETPEANLPPSLRVTLSRAREQAQECLPEGSGKVNVLVTRREGSLVLTFAPDASLDPRTRHCILETLSTYNLEEVGGNTGGTSYKPSGYTSIIQVSW</sequence>
<evidence type="ECO:0000313" key="3">
    <source>
        <dbReference type="EMBL" id="WXB11745.1"/>
    </source>
</evidence>
<feature type="signal peptide" evidence="2">
    <location>
        <begin position="1"/>
        <end position="21"/>
    </location>
</feature>
<dbReference type="EMBL" id="CP089984">
    <property type="protein sequence ID" value="WXB11745.1"/>
    <property type="molecule type" value="Genomic_DNA"/>
</dbReference>
<keyword evidence="2" id="KW-0732">Signal</keyword>
<evidence type="ECO:0000313" key="4">
    <source>
        <dbReference type="Proteomes" id="UP001370348"/>
    </source>
</evidence>
<organism evidence="3 4">
    <name type="scientific">Pendulispora albinea</name>
    <dbReference type="NCBI Taxonomy" id="2741071"/>
    <lineage>
        <taxon>Bacteria</taxon>
        <taxon>Pseudomonadati</taxon>
        <taxon>Myxococcota</taxon>
        <taxon>Myxococcia</taxon>
        <taxon>Myxococcales</taxon>
        <taxon>Sorangiineae</taxon>
        <taxon>Pendulisporaceae</taxon>
        <taxon>Pendulispora</taxon>
    </lineage>
</organism>
<feature type="chain" id="PRO_5046763832" evidence="2">
    <location>
        <begin position="22"/>
        <end position="142"/>
    </location>
</feature>
<gene>
    <name evidence="3" type="ORF">LZC94_28290</name>
</gene>
<proteinExistence type="predicted"/>
<evidence type="ECO:0000256" key="1">
    <source>
        <dbReference type="SAM" id="MobiDB-lite"/>
    </source>
</evidence>
<feature type="region of interest" description="Disordered" evidence="1">
    <location>
        <begin position="25"/>
        <end position="55"/>
    </location>
</feature>
<name>A0ABZ2LRF0_9BACT</name>
<dbReference type="RefSeq" id="WP_394821368.1">
    <property type="nucleotide sequence ID" value="NZ_CP089984.1"/>
</dbReference>